<accession>A0A169WTH1</accession>
<proteinExistence type="predicted"/>
<name>A0A169WTH1_DAUCS</name>
<organism evidence="1">
    <name type="scientific">Daucus carota subsp. sativus</name>
    <name type="common">Carrot</name>
    <dbReference type="NCBI Taxonomy" id="79200"/>
    <lineage>
        <taxon>Eukaryota</taxon>
        <taxon>Viridiplantae</taxon>
        <taxon>Streptophyta</taxon>
        <taxon>Embryophyta</taxon>
        <taxon>Tracheophyta</taxon>
        <taxon>Spermatophyta</taxon>
        <taxon>Magnoliopsida</taxon>
        <taxon>eudicotyledons</taxon>
        <taxon>Gunneridae</taxon>
        <taxon>Pentapetalae</taxon>
        <taxon>asterids</taxon>
        <taxon>campanulids</taxon>
        <taxon>Apiales</taxon>
        <taxon>Apiaceae</taxon>
        <taxon>Apioideae</taxon>
        <taxon>Scandiceae</taxon>
        <taxon>Daucinae</taxon>
        <taxon>Daucus</taxon>
        <taxon>Daucus sect. Daucus</taxon>
    </lineage>
</organism>
<evidence type="ECO:0000313" key="1">
    <source>
        <dbReference type="EMBL" id="KZN09865.1"/>
    </source>
</evidence>
<dbReference type="AlphaFoldDB" id="A0A169WTH1"/>
<protein>
    <submittedName>
        <fullName evidence="1">Uncharacterized protein</fullName>
    </submittedName>
</protein>
<dbReference type="Proteomes" id="UP000077755">
    <property type="component" value="Chromosome 1"/>
</dbReference>
<dbReference type="EMBL" id="LNRQ01000001">
    <property type="protein sequence ID" value="KZN09865.1"/>
    <property type="molecule type" value="Genomic_DNA"/>
</dbReference>
<dbReference type="Gramene" id="KZN09865">
    <property type="protein sequence ID" value="KZN09865"/>
    <property type="gene ID" value="DCAR_002521"/>
</dbReference>
<reference evidence="2" key="2">
    <citation type="submission" date="2022-03" db="EMBL/GenBank/DDBJ databases">
        <title>Draft title - Genomic analysis of global carrot germplasm unveils the trajectory of domestication and the origin of high carotenoid orange carrot.</title>
        <authorList>
            <person name="Iorizzo M."/>
            <person name="Ellison S."/>
            <person name="Senalik D."/>
            <person name="Macko-Podgorni A."/>
            <person name="Grzebelus D."/>
            <person name="Bostan H."/>
            <person name="Rolling W."/>
            <person name="Curaba J."/>
            <person name="Simon P."/>
        </authorList>
    </citation>
    <scope>NUCLEOTIDE SEQUENCE</scope>
    <source>
        <tissue evidence="2">Leaf</tissue>
    </source>
</reference>
<gene>
    <name evidence="1" type="ORF">DCAR_002521</name>
    <name evidence="2" type="ORF">DCAR_0102627</name>
</gene>
<evidence type="ECO:0000313" key="3">
    <source>
        <dbReference type="Proteomes" id="UP000077755"/>
    </source>
</evidence>
<keyword evidence="3" id="KW-1185">Reference proteome</keyword>
<sequence>MGERDNRSKQKARHKFLQGKESLAAKLCLTNSSLIISCTSTYVHTVTVPVLLKSRDIRRRLSLETVSNFNLNFQDTLEQKVMYMDKFLPSMMMKVTQ</sequence>
<reference evidence="1" key="1">
    <citation type="journal article" date="2016" name="Nat. Genet.">
        <title>A high-quality carrot genome assembly provides new insights into carotenoid accumulation and asterid genome evolution.</title>
        <authorList>
            <person name="Iorizzo M."/>
            <person name="Ellison S."/>
            <person name="Senalik D."/>
            <person name="Zeng P."/>
            <person name="Satapoomin P."/>
            <person name="Huang J."/>
            <person name="Bowman M."/>
            <person name="Iovene M."/>
            <person name="Sanseverino W."/>
            <person name="Cavagnaro P."/>
            <person name="Yildiz M."/>
            <person name="Macko-Podgorni A."/>
            <person name="Moranska E."/>
            <person name="Grzebelus E."/>
            <person name="Grzebelus D."/>
            <person name="Ashrafi H."/>
            <person name="Zheng Z."/>
            <person name="Cheng S."/>
            <person name="Spooner D."/>
            <person name="Van Deynze A."/>
            <person name="Simon P."/>
        </authorList>
    </citation>
    <scope>NUCLEOTIDE SEQUENCE [LARGE SCALE GENOMIC DNA]</scope>
    <source>
        <tissue evidence="1">Leaf</tissue>
    </source>
</reference>
<dbReference type="EMBL" id="CP093343">
    <property type="protein sequence ID" value="WOG83452.1"/>
    <property type="molecule type" value="Genomic_DNA"/>
</dbReference>
<evidence type="ECO:0000313" key="2">
    <source>
        <dbReference type="EMBL" id="WOG83452.1"/>
    </source>
</evidence>